<keyword evidence="3" id="KW-0805">Transcription regulation</keyword>
<dbReference type="Proteomes" id="UP000284605">
    <property type="component" value="Unassembled WGS sequence"/>
</dbReference>
<name>A0A418WTW9_9PROT</name>
<dbReference type="InterPro" id="IPR036390">
    <property type="entry name" value="WH_DNA-bd_sf"/>
</dbReference>
<dbReference type="Gene3D" id="3.40.640.10">
    <property type="entry name" value="Type I PLP-dependent aspartate aminotransferase-like (Major domain)"/>
    <property type="match status" value="1"/>
</dbReference>
<dbReference type="PANTHER" id="PTHR46577:SF1">
    <property type="entry name" value="HTH-TYPE TRANSCRIPTIONAL REGULATORY PROTEIN GABR"/>
    <property type="match status" value="1"/>
</dbReference>
<reference evidence="7 8" key="1">
    <citation type="submission" date="2018-09" db="EMBL/GenBank/DDBJ databases">
        <authorList>
            <person name="Zhu H."/>
        </authorList>
    </citation>
    <scope>NUCLEOTIDE SEQUENCE [LARGE SCALE GENOMIC DNA]</scope>
    <source>
        <strain evidence="7 8">K1W22B-8</strain>
    </source>
</reference>
<dbReference type="PROSITE" id="PS50949">
    <property type="entry name" value="HTH_GNTR"/>
    <property type="match status" value="1"/>
</dbReference>
<comment type="similarity">
    <text evidence="1">In the C-terminal section; belongs to the class-I pyridoxal-phosphate-dependent aminotransferase family.</text>
</comment>
<protein>
    <submittedName>
        <fullName evidence="7">PLP-dependent aminotransferase family protein</fullName>
    </submittedName>
</protein>
<evidence type="ECO:0000256" key="2">
    <source>
        <dbReference type="ARBA" id="ARBA00022898"/>
    </source>
</evidence>
<dbReference type="InterPro" id="IPR015424">
    <property type="entry name" value="PyrdxlP-dep_Trfase"/>
</dbReference>
<evidence type="ECO:0000256" key="3">
    <source>
        <dbReference type="ARBA" id="ARBA00023015"/>
    </source>
</evidence>
<evidence type="ECO:0000313" key="7">
    <source>
        <dbReference type="EMBL" id="RJF94647.1"/>
    </source>
</evidence>
<dbReference type="PRINTS" id="PR00035">
    <property type="entry name" value="HTHGNTR"/>
</dbReference>
<dbReference type="RefSeq" id="WP_119775943.1">
    <property type="nucleotide sequence ID" value="NZ_QYUK01000008.1"/>
</dbReference>
<dbReference type="InterPro" id="IPR036388">
    <property type="entry name" value="WH-like_DNA-bd_sf"/>
</dbReference>
<evidence type="ECO:0000313" key="8">
    <source>
        <dbReference type="Proteomes" id="UP000284605"/>
    </source>
</evidence>
<dbReference type="OrthoDB" id="9808770at2"/>
<dbReference type="CDD" id="cd00609">
    <property type="entry name" value="AAT_like"/>
    <property type="match status" value="1"/>
</dbReference>
<evidence type="ECO:0000256" key="5">
    <source>
        <dbReference type="ARBA" id="ARBA00023163"/>
    </source>
</evidence>
<keyword evidence="7" id="KW-0808">Transferase</keyword>
<dbReference type="CDD" id="cd07377">
    <property type="entry name" value="WHTH_GntR"/>
    <property type="match status" value="1"/>
</dbReference>
<evidence type="ECO:0000256" key="1">
    <source>
        <dbReference type="ARBA" id="ARBA00005384"/>
    </source>
</evidence>
<organism evidence="7 8">
    <name type="scientific">Oleomonas cavernae</name>
    <dbReference type="NCBI Taxonomy" id="2320859"/>
    <lineage>
        <taxon>Bacteria</taxon>
        <taxon>Pseudomonadati</taxon>
        <taxon>Pseudomonadota</taxon>
        <taxon>Alphaproteobacteria</taxon>
        <taxon>Acetobacterales</taxon>
        <taxon>Acetobacteraceae</taxon>
        <taxon>Oleomonas</taxon>
    </lineage>
</organism>
<dbReference type="Pfam" id="PF00392">
    <property type="entry name" value="GntR"/>
    <property type="match status" value="1"/>
</dbReference>
<dbReference type="InterPro" id="IPR000524">
    <property type="entry name" value="Tscrpt_reg_HTH_GntR"/>
</dbReference>
<dbReference type="InterPro" id="IPR051446">
    <property type="entry name" value="HTH_trans_reg/aminotransferase"/>
</dbReference>
<feature type="domain" description="HTH gntR-type" evidence="6">
    <location>
        <begin position="16"/>
        <end position="84"/>
    </location>
</feature>
<dbReference type="SUPFAM" id="SSF46785">
    <property type="entry name" value="Winged helix' DNA-binding domain"/>
    <property type="match status" value="1"/>
</dbReference>
<evidence type="ECO:0000259" key="6">
    <source>
        <dbReference type="PROSITE" id="PS50949"/>
    </source>
</evidence>
<keyword evidence="2" id="KW-0663">Pyridoxal phosphate</keyword>
<dbReference type="PANTHER" id="PTHR46577">
    <property type="entry name" value="HTH-TYPE TRANSCRIPTIONAL REGULATORY PROTEIN GABR"/>
    <property type="match status" value="1"/>
</dbReference>
<dbReference type="InterPro" id="IPR015421">
    <property type="entry name" value="PyrdxlP-dep_Trfase_major"/>
</dbReference>
<proteinExistence type="inferred from homology"/>
<evidence type="ECO:0000256" key="4">
    <source>
        <dbReference type="ARBA" id="ARBA00023125"/>
    </source>
</evidence>
<dbReference type="Pfam" id="PF00155">
    <property type="entry name" value="Aminotran_1_2"/>
    <property type="match status" value="1"/>
</dbReference>
<gene>
    <name evidence="7" type="ORF">D3874_02130</name>
</gene>
<dbReference type="GO" id="GO:0003677">
    <property type="term" value="F:DNA binding"/>
    <property type="evidence" value="ECO:0007669"/>
    <property type="project" value="UniProtKB-KW"/>
</dbReference>
<dbReference type="SMART" id="SM00345">
    <property type="entry name" value="HTH_GNTR"/>
    <property type="match status" value="1"/>
</dbReference>
<dbReference type="GO" id="GO:0008483">
    <property type="term" value="F:transaminase activity"/>
    <property type="evidence" value="ECO:0007669"/>
    <property type="project" value="UniProtKB-KW"/>
</dbReference>
<keyword evidence="5" id="KW-0804">Transcription</keyword>
<keyword evidence="7" id="KW-0032">Aminotransferase</keyword>
<dbReference type="GO" id="GO:0003700">
    <property type="term" value="F:DNA-binding transcription factor activity"/>
    <property type="evidence" value="ECO:0007669"/>
    <property type="project" value="InterPro"/>
</dbReference>
<sequence length="503" mass="56718">MSLLDRYFLSPLDPAQSLQKQVHDRMVEAILDGGVPPHDPLPATRDLADRIGVSRNTVVLVYERLTEEGYLAPVKRRGYFIDQQFLRQQLNMRVAGYMASEPREDGPVKAVDWSDRMLSRPSLHRNVVKPKNWQEFSYPFIYGQVAIDKVSIARWRDATRLASSAFHAPSWVLDLVDGDDPMLVEQIINRVLPQRGLKAKPEEILITTGSQNGLYLAGNLLCGPGTRVALENPGYVDTRNILRDAGADLVPIPVDANGMVVDDRLRGCELVYVTPSHQSPTSVTMSLQRRLALLDMAERQDALILEDDYEHELNFVGPQRAAVRSFDNADRTIYLGSLSKTVFPGLRLGFVLAAEPLIRELRALRRLMYRHTSAHDQRAMAIFIAEGHLDAHIRRVREQLGRKWATMQREIVSLLPDCEFTQTTGGSAIWLRLPWGIDCWDVQRAALKRSVLVEPGDIQFIDDQPPRNIIRLGYAAIAQEAIVPGLMQLREAINEVRRESVAA</sequence>
<accession>A0A418WTW9</accession>
<dbReference type="Gene3D" id="1.10.10.10">
    <property type="entry name" value="Winged helix-like DNA-binding domain superfamily/Winged helix DNA-binding domain"/>
    <property type="match status" value="1"/>
</dbReference>
<keyword evidence="8" id="KW-1185">Reference proteome</keyword>
<comment type="caution">
    <text evidence="7">The sequence shown here is derived from an EMBL/GenBank/DDBJ whole genome shotgun (WGS) entry which is preliminary data.</text>
</comment>
<dbReference type="AlphaFoldDB" id="A0A418WTW9"/>
<dbReference type="InterPro" id="IPR004839">
    <property type="entry name" value="Aminotransferase_I/II_large"/>
</dbReference>
<dbReference type="SUPFAM" id="SSF53383">
    <property type="entry name" value="PLP-dependent transferases"/>
    <property type="match status" value="1"/>
</dbReference>
<dbReference type="EMBL" id="QYUK01000008">
    <property type="protein sequence ID" value="RJF94647.1"/>
    <property type="molecule type" value="Genomic_DNA"/>
</dbReference>
<keyword evidence="4" id="KW-0238">DNA-binding</keyword>
<dbReference type="GO" id="GO:0030170">
    <property type="term" value="F:pyridoxal phosphate binding"/>
    <property type="evidence" value="ECO:0007669"/>
    <property type="project" value="InterPro"/>
</dbReference>